<feature type="coiled-coil region" evidence="1">
    <location>
        <begin position="21"/>
        <end position="58"/>
    </location>
</feature>
<feature type="compositionally biased region" description="Basic and acidic residues" evidence="2">
    <location>
        <begin position="449"/>
        <end position="464"/>
    </location>
</feature>
<keyword evidence="1" id="KW-0175">Coiled coil</keyword>
<evidence type="ECO:0000256" key="2">
    <source>
        <dbReference type="SAM" id="MobiDB-lite"/>
    </source>
</evidence>
<dbReference type="Proteomes" id="UP000030746">
    <property type="component" value="Unassembled WGS sequence"/>
</dbReference>
<sequence>MANTSARMSRIAMPLGSVDYILLQQEKMARLHNQIEAVEDQMFERGKLMRQIERLKDEEDARTARVLSRLNGRESVLSDEVARLYGTNTAIDYSDSPVHAGVIDDILTHRTKEHSLQQQDKAMQIKYLNLEKRRLQEARERLHEKKHFLARNPSPIGKRPPLSDRQKSFRSKYQIYTPLSYDDDFQIYSPVLRDYYDEDFTQDKNGNTMLFLHQRPLVSQRNLSDLVPEIIMAPPKVKARSNSLHSVHSQGSYVRRAVENLPKSINRIWKLREDIERDYQRKSKPYTGHLGLESYLPYQLEDYVIVRKLVEDFVDDCLRSHIIPDPGFNNSLKQRAVQNVDIGGVWSDLSGSSTQKKILQLVMEELVLEQTRKFTNEIVEEVIHLNGVLRNKTDFTLMNQAERISTGKREGRQSNDPAYNTITRGYYSMVDDRDKHRKDVWGHSQHVHIKADGEGERGGERDRQGPTPIVEPDNPRPYSNPPNQTVSSRPNNNPPTQGNEPVDADTEVLNFNHITPTSLRKYQPVKTDSKQIKQQKVNTERYINREIRYWQNMKEDITKITLSKKCKGIETVRPSPDSSMIAIGTVHGDVIVYDVNQEPWRVVRLIHNSSAVDDGVIDIAWTLDNSKLVTINKMGSMQVWTFDGGGIARADAKGLDIQADPTGFLPLQLERLVVLDDDMKDFSFKQGPFSEQGVLDGTNSPVKAAFYPSFSFLGSQHSVCVGLNNGDMLKCNLEPLLAKIDNVQEQDVVFLEAPRIYQENIYDEKFGVNLIGESLEAELYRHHKHPVIYLGFIHNMTKIVTVDQRGFINIWHYDGKYISNFGWFTPFKKLKLDLVKKVYTPADTGAPNIKFTDREKSKKKSKQDIARERQRVQNLLNNMMLGDPWHEEELLGQGLTTSIYAPKGAVKDTGSLFNVIIKHTATDQLSSYLTRMYKPVKIPCKKLVEVQQSSSGTELIFMLLFPEFPPKDAHLTILVLDLKTFKLRDIRKDIKLTNKEYNELIQQDNLSFDVSHVFGTTGADYLYLTINGQVRVISLNTGSIVMRTDNTDRVTTFPGLTVEEKLLSLMKNSKVISWSTNTQLSSIYYSQKSPVLSIMKLEDQNTPTKRRMMVKSSQMWGGREKAHAEQRIDSVQYYPSNNQPIEVDMRSLVLELVDKALVKKGVLTPPDSLLVNSQEAYKETARQVQQRGIL</sequence>
<proteinExistence type="predicted"/>
<dbReference type="SMART" id="SM00320">
    <property type="entry name" value="WD40"/>
    <property type="match status" value="3"/>
</dbReference>
<organism evidence="3 4">
    <name type="scientific">Lottia gigantea</name>
    <name type="common">Giant owl limpet</name>
    <dbReference type="NCBI Taxonomy" id="225164"/>
    <lineage>
        <taxon>Eukaryota</taxon>
        <taxon>Metazoa</taxon>
        <taxon>Spiralia</taxon>
        <taxon>Lophotrochozoa</taxon>
        <taxon>Mollusca</taxon>
        <taxon>Gastropoda</taxon>
        <taxon>Patellogastropoda</taxon>
        <taxon>Lottioidea</taxon>
        <taxon>Lottiidae</taxon>
        <taxon>Lottia</taxon>
    </lineage>
</organism>
<dbReference type="GeneID" id="20236947"/>
<evidence type="ECO:0000256" key="1">
    <source>
        <dbReference type="SAM" id="Coils"/>
    </source>
</evidence>
<feature type="coiled-coil region" evidence="1">
    <location>
        <begin position="125"/>
        <end position="152"/>
    </location>
</feature>
<dbReference type="OMA" id="NYKFPIH"/>
<keyword evidence="4" id="KW-1185">Reference proteome</keyword>
<dbReference type="Gene3D" id="2.130.10.10">
    <property type="entry name" value="YVTN repeat-like/Quinoprotein amine dehydrogenase"/>
    <property type="match status" value="1"/>
</dbReference>
<protein>
    <submittedName>
        <fullName evidence="3">Uncharacterized protein</fullName>
    </submittedName>
</protein>
<dbReference type="InterPro" id="IPR015943">
    <property type="entry name" value="WD40/YVTN_repeat-like_dom_sf"/>
</dbReference>
<reference evidence="3 4" key="1">
    <citation type="journal article" date="2013" name="Nature">
        <title>Insights into bilaterian evolution from three spiralian genomes.</title>
        <authorList>
            <person name="Simakov O."/>
            <person name="Marletaz F."/>
            <person name="Cho S.J."/>
            <person name="Edsinger-Gonzales E."/>
            <person name="Havlak P."/>
            <person name="Hellsten U."/>
            <person name="Kuo D.H."/>
            <person name="Larsson T."/>
            <person name="Lv J."/>
            <person name="Arendt D."/>
            <person name="Savage R."/>
            <person name="Osoegawa K."/>
            <person name="de Jong P."/>
            <person name="Grimwood J."/>
            <person name="Chapman J.A."/>
            <person name="Shapiro H."/>
            <person name="Aerts A."/>
            <person name="Otillar R.P."/>
            <person name="Terry A.Y."/>
            <person name="Boore J.L."/>
            <person name="Grigoriev I.V."/>
            <person name="Lindberg D.R."/>
            <person name="Seaver E.C."/>
            <person name="Weisblat D.A."/>
            <person name="Putnam N.H."/>
            <person name="Rokhsar D.S."/>
        </authorList>
    </citation>
    <scope>NUCLEOTIDE SEQUENCE [LARGE SCALE GENOMIC DNA]</scope>
</reference>
<gene>
    <name evidence="3" type="ORF">LOTGIDRAFT_156139</name>
</gene>
<dbReference type="InterPro" id="IPR036322">
    <property type="entry name" value="WD40_repeat_dom_sf"/>
</dbReference>
<dbReference type="KEGG" id="lgi:LOTGIDRAFT_156139"/>
<dbReference type="RefSeq" id="XP_009044409.1">
    <property type="nucleotide sequence ID" value="XM_009046161.1"/>
</dbReference>
<feature type="region of interest" description="Disordered" evidence="2">
    <location>
        <begin position="438"/>
        <end position="503"/>
    </location>
</feature>
<dbReference type="CTD" id="20236947"/>
<dbReference type="OrthoDB" id="199838at2759"/>
<dbReference type="AlphaFoldDB" id="V4CR03"/>
<evidence type="ECO:0000313" key="3">
    <source>
        <dbReference type="EMBL" id="ESP04900.1"/>
    </source>
</evidence>
<evidence type="ECO:0000313" key="4">
    <source>
        <dbReference type="Proteomes" id="UP000030746"/>
    </source>
</evidence>
<dbReference type="EMBL" id="KB199651">
    <property type="protein sequence ID" value="ESP04900.1"/>
    <property type="molecule type" value="Genomic_DNA"/>
</dbReference>
<accession>V4CR03</accession>
<feature type="compositionally biased region" description="Polar residues" evidence="2">
    <location>
        <begin position="481"/>
        <end position="499"/>
    </location>
</feature>
<dbReference type="HOGENOM" id="CLU_271944_0_0_1"/>
<dbReference type="InterPro" id="IPR001680">
    <property type="entry name" value="WD40_rpt"/>
</dbReference>
<dbReference type="SUPFAM" id="SSF50978">
    <property type="entry name" value="WD40 repeat-like"/>
    <property type="match status" value="1"/>
</dbReference>
<name>V4CR03_LOTGI</name>